<dbReference type="Proteomes" id="UP001449582">
    <property type="component" value="Unassembled WGS sequence"/>
</dbReference>
<reference evidence="7" key="1">
    <citation type="submission" date="2024-02" db="EMBL/GenBank/DDBJ databases">
        <title>Draft genome sequence of new strains in genus Ureaplasma.</title>
        <authorList>
            <person name="Nakajima Y."/>
            <person name="Segawa T."/>
        </authorList>
    </citation>
    <scope>NUCLEOTIDE SEQUENCE [LARGE SCALE GENOMIC DNA]</scope>
    <source>
        <strain evidence="7">OM1</strain>
    </source>
</reference>
<evidence type="ECO:0000259" key="6">
    <source>
        <dbReference type="SMART" id="SM00988"/>
    </source>
</evidence>
<organism evidence="7 8">
    <name type="scientific">Ureaplasma ceti</name>
    <dbReference type="NCBI Taxonomy" id="3119530"/>
    <lineage>
        <taxon>Bacteria</taxon>
        <taxon>Bacillati</taxon>
        <taxon>Mycoplasmatota</taxon>
        <taxon>Mycoplasmoidales</taxon>
        <taxon>Mycoplasmoidaceae</taxon>
        <taxon>Ureaplasma</taxon>
    </lineage>
</organism>
<evidence type="ECO:0000256" key="4">
    <source>
        <dbReference type="ARBA" id="ARBA00023186"/>
    </source>
</evidence>
<dbReference type="Gene3D" id="3.30.70.790">
    <property type="entry name" value="UreE, C-terminal domain"/>
    <property type="match status" value="1"/>
</dbReference>
<dbReference type="HAMAP" id="MF_00822">
    <property type="entry name" value="UreE"/>
    <property type="match status" value="1"/>
</dbReference>
<evidence type="ECO:0000256" key="3">
    <source>
        <dbReference type="ARBA" id="ARBA00022596"/>
    </source>
</evidence>
<comment type="caution">
    <text evidence="7">The sequence shown here is derived from an EMBL/GenBank/DDBJ whole genome shotgun (WGS) entry which is preliminary data.</text>
</comment>
<dbReference type="SUPFAM" id="SSF69287">
    <property type="entry name" value="Urease metallochaperone UreE, N-terminal domain"/>
    <property type="match status" value="1"/>
</dbReference>
<protein>
    <recommendedName>
        <fullName evidence="5">Urease accessory protein UreE</fullName>
    </recommendedName>
</protein>
<gene>
    <name evidence="5 7" type="primary">ureE</name>
    <name evidence="7" type="ORF">UREOM_2290</name>
</gene>
<dbReference type="SMART" id="SM00988">
    <property type="entry name" value="UreE_N"/>
    <property type="match status" value="1"/>
</dbReference>
<comment type="similarity">
    <text evidence="5">Belongs to the UreE family.</text>
</comment>
<dbReference type="InterPro" id="IPR012406">
    <property type="entry name" value="UreE"/>
</dbReference>
<keyword evidence="4 5" id="KW-0143">Chaperone</keyword>
<dbReference type="EMBL" id="BAABQM010000001">
    <property type="protein sequence ID" value="GAA5414518.1"/>
    <property type="molecule type" value="Genomic_DNA"/>
</dbReference>
<comment type="function">
    <text evidence="5">Involved in urease metallocenter assembly. Binds nickel. Probably functions as a nickel donor during metallocenter assembly.</text>
</comment>
<proteinExistence type="inferred from homology"/>
<evidence type="ECO:0000313" key="8">
    <source>
        <dbReference type="Proteomes" id="UP001449582"/>
    </source>
</evidence>
<dbReference type="SUPFAM" id="SSF69737">
    <property type="entry name" value="Urease metallochaperone UreE, C-terminal domain"/>
    <property type="match status" value="1"/>
</dbReference>
<evidence type="ECO:0000256" key="5">
    <source>
        <dbReference type="HAMAP-Rule" id="MF_00822"/>
    </source>
</evidence>
<dbReference type="CDD" id="cd00571">
    <property type="entry name" value="UreE"/>
    <property type="match status" value="1"/>
</dbReference>
<dbReference type="RefSeq" id="WP_353289680.1">
    <property type="nucleotide sequence ID" value="NZ_BAABQM010000001.1"/>
</dbReference>
<dbReference type="PIRSF" id="PIRSF036402">
    <property type="entry name" value="Ureas_acces_UreE"/>
    <property type="match status" value="1"/>
</dbReference>
<comment type="subcellular location">
    <subcellularLocation>
        <location evidence="1 5">Cytoplasm</location>
    </subcellularLocation>
</comment>
<keyword evidence="8" id="KW-1185">Reference proteome</keyword>
<evidence type="ECO:0000256" key="1">
    <source>
        <dbReference type="ARBA" id="ARBA00004496"/>
    </source>
</evidence>
<evidence type="ECO:0000256" key="2">
    <source>
        <dbReference type="ARBA" id="ARBA00022490"/>
    </source>
</evidence>
<dbReference type="InterPro" id="IPR004029">
    <property type="entry name" value="UreE_N"/>
</dbReference>
<dbReference type="InterPro" id="IPR007864">
    <property type="entry name" value="UreE_C_dom"/>
</dbReference>
<dbReference type="Pfam" id="PF02814">
    <property type="entry name" value="UreE_N"/>
    <property type="match status" value="1"/>
</dbReference>
<dbReference type="Pfam" id="PF05194">
    <property type="entry name" value="UreE_C"/>
    <property type="match status" value="1"/>
</dbReference>
<feature type="domain" description="UreE urease accessory N-terminal" evidence="6">
    <location>
        <begin position="7"/>
        <end position="71"/>
    </location>
</feature>
<evidence type="ECO:0000313" key="7">
    <source>
        <dbReference type="EMBL" id="GAA5414518.1"/>
    </source>
</evidence>
<name>A0ABP9U595_9BACT</name>
<sequence length="149" mass="16831">MNIYKTVLGNIKNIENSSLPHVEKLFLSPDDLLKKVIVATTDHGNEVGVVLEDNKLIEDGDIIFQDDHNIIAIFKTNTDVLIIKPMSIKEMGIIAHNLGNRHSPAQFTDTEMLVPYDYLIEDYLKSIGALYERKAIKLEQAFRHVDGAK</sequence>
<accession>A0ABP9U595</accession>
<dbReference type="Gene3D" id="2.60.260.20">
    <property type="entry name" value="Urease metallochaperone UreE, N-terminal domain"/>
    <property type="match status" value="1"/>
</dbReference>
<keyword evidence="2 5" id="KW-0963">Cytoplasm</keyword>
<keyword evidence="3 5" id="KW-0533">Nickel</keyword>
<dbReference type="InterPro" id="IPR036118">
    <property type="entry name" value="UreE_N_sf"/>
</dbReference>